<dbReference type="InterPro" id="IPR050625">
    <property type="entry name" value="ParA/MinD_ATPase"/>
</dbReference>
<dbReference type="PANTHER" id="PTHR43384:SF7">
    <property type="entry name" value="CARBON-MONOXIDE DEHYDROGENASE ACCESSORY PROTEIN"/>
    <property type="match status" value="1"/>
</dbReference>
<dbReference type="RefSeq" id="WP_058292069.1">
    <property type="nucleotide sequence ID" value="NZ_JGYD01000010.1"/>
</dbReference>
<dbReference type="Gene3D" id="3.40.50.300">
    <property type="entry name" value="P-loop containing nucleotide triphosphate hydrolases"/>
    <property type="match status" value="1"/>
</dbReference>
<dbReference type="GO" id="GO:0051782">
    <property type="term" value="P:negative regulation of cell division"/>
    <property type="evidence" value="ECO:0007669"/>
    <property type="project" value="TreeGrafter"/>
</dbReference>
<dbReference type="PATRIC" id="fig|61435.5.peg.153"/>
<dbReference type="OrthoDB" id="9779073at2"/>
<evidence type="ECO:0000259" key="3">
    <source>
        <dbReference type="Pfam" id="PF01656"/>
    </source>
</evidence>
<dbReference type="AlphaFoldDB" id="A0A0V8M442"/>
<dbReference type="FunFam" id="3.40.50.300:FF:001573">
    <property type="entry name" value="Carbon monoxide dehydrogenase accessory protein CooC"/>
    <property type="match status" value="1"/>
</dbReference>
<comment type="caution">
    <text evidence="4">The sequence shown here is derived from an EMBL/GenBank/DDBJ whole genome shotgun (WGS) entry which is preliminary data.</text>
</comment>
<organism evidence="4 5">
    <name type="scientific">Dehalococcoides mccartyi</name>
    <dbReference type="NCBI Taxonomy" id="61435"/>
    <lineage>
        <taxon>Bacteria</taxon>
        <taxon>Bacillati</taxon>
        <taxon>Chloroflexota</taxon>
        <taxon>Dehalococcoidia</taxon>
        <taxon>Dehalococcoidales</taxon>
        <taxon>Dehalococcoidaceae</taxon>
        <taxon>Dehalococcoides</taxon>
    </lineage>
</organism>
<keyword evidence="2" id="KW-0067">ATP-binding</keyword>
<dbReference type="SUPFAM" id="SSF52540">
    <property type="entry name" value="P-loop containing nucleoside triphosphate hydrolases"/>
    <property type="match status" value="1"/>
</dbReference>
<evidence type="ECO:0000313" key="4">
    <source>
        <dbReference type="EMBL" id="KSV18534.1"/>
    </source>
</evidence>
<dbReference type="GO" id="GO:0016887">
    <property type="term" value="F:ATP hydrolysis activity"/>
    <property type="evidence" value="ECO:0007669"/>
    <property type="project" value="TreeGrafter"/>
</dbReference>
<evidence type="ECO:0000256" key="2">
    <source>
        <dbReference type="ARBA" id="ARBA00022840"/>
    </source>
</evidence>
<dbReference type="EMBL" id="JGYD01000010">
    <property type="protein sequence ID" value="KSV18534.1"/>
    <property type="molecule type" value="Genomic_DNA"/>
</dbReference>
<gene>
    <name evidence="4" type="ORF">DA01_00740</name>
</gene>
<dbReference type="eggNOG" id="COG3640">
    <property type="taxonomic scope" value="Bacteria"/>
</dbReference>
<protein>
    <submittedName>
        <fullName evidence="4">Carbon monoxide dehydrogenase</fullName>
    </submittedName>
</protein>
<feature type="domain" description="CobQ/CobB/MinD/ParA nucleotide binding" evidence="3">
    <location>
        <begin position="6"/>
        <end position="227"/>
    </location>
</feature>
<proteinExistence type="predicted"/>
<sequence>MTYTIALAGKGGVGKTSVSSLIIRQLLKNSLTPVLAVDADANANLGESLGLDVPQTVGGLIASFNNVKLNLPPGMTKEAYLEYQLNTTLAESTGLDMISMGRGEGDGCYCYPNSILRSYIDKLSQNYRYVVMDNEAGMEHLSRRTTQNVDHLFIVSDHSVKGVRTLGRIRQLVDEMKLNVSQISVIINMVTGTLDPRLEEEINKLGIAYTDTVPADEMIREFDLKQTPLLKLPDNSPAVQAVAKILATRLGIKNRTEVSE</sequence>
<dbReference type="InterPro" id="IPR027417">
    <property type="entry name" value="P-loop_NTPase"/>
</dbReference>
<dbReference type="Proteomes" id="UP000053577">
    <property type="component" value="Unassembled WGS sequence"/>
</dbReference>
<dbReference type="PIRSF" id="PIRSF005647">
    <property type="entry name" value="CooC"/>
    <property type="match status" value="1"/>
</dbReference>
<evidence type="ECO:0000256" key="1">
    <source>
        <dbReference type="ARBA" id="ARBA00022741"/>
    </source>
</evidence>
<dbReference type="GO" id="GO:0009898">
    <property type="term" value="C:cytoplasmic side of plasma membrane"/>
    <property type="evidence" value="ECO:0007669"/>
    <property type="project" value="TreeGrafter"/>
</dbReference>
<accession>A0A0V8M442</accession>
<reference evidence="4 5" key="1">
    <citation type="journal article" date="2015" name="Sci. Rep.">
        <title>A comparative genomics and reductive dehalogenase gene transcription study of two chloroethene-respiring bacteria, Dehalococcoides mccartyi strains MB and 11a.</title>
        <authorList>
            <person name="Low A."/>
            <person name="Shen Z."/>
            <person name="Cheng D."/>
            <person name="Rogers M.J."/>
            <person name="Lee P.K."/>
            <person name="He J."/>
        </authorList>
    </citation>
    <scope>NUCLEOTIDE SEQUENCE [LARGE SCALE GENOMIC DNA]</scope>
    <source>
        <strain evidence="4 5">MB</strain>
    </source>
</reference>
<name>A0A0V8M442_9CHLR</name>
<dbReference type="Pfam" id="PF01656">
    <property type="entry name" value="CbiA"/>
    <property type="match status" value="1"/>
</dbReference>
<dbReference type="GO" id="GO:0005524">
    <property type="term" value="F:ATP binding"/>
    <property type="evidence" value="ECO:0007669"/>
    <property type="project" value="UniProtKB-KW"/>
</dbReference>
<keyword evidence="1" id="KW-0547">Nucleotide-binding</keyword>
<dbReference type="GO" id="GO:0005829">
    <property type="term" value="C:cytosol"/>
    <property type="evidence" value="ECO:0007669"/>
    <property type="project" value="TreeGrafter"/>
</dbReference>
<dbReference type="InterPro" id="IPR014433">
    <property type="entry name" value="CooC"/>
</dbReference>
<evidence type="ECO:0000313" key="5">
    <source>
        <dbReference type="Proteomes" id="UP000053577"/>
    </source>
</evidence>
<dbReference type="PANTHER" id="PTHR43384">
    <property type="entry name" value="SEPTUM SITE-DETERMINING PROTEIN MIND HOMOLOG, CHLOROPLASTIC-RELATED"/>
    <property type="match status" value="1"/>
</dbReference>
<dbReference type="InterPro" id="IPR002586">
    <property type="entry name" value="CobQ/CobB/MinD/ParA_Nub-bd_dom"/>
</dbReference>